<protein>
    <submittedName>
        <fullName evidence="2">TIM barrel protein</fullName>
    </submittedName>
</protein>
<dbReference type="PANTHER" id="PTHR12110:SF21">
    <property type="entry name" value="XYLOSE ISOMERASE-LIKE TIM BARREL DOMAIN-CONTAINING PROTEIN"/>
    <property type="match status" value="1"/>
</dbReference>
<dbReference type="Gene3D" id="3.20.20.150">
    <property type="entry name" value="Divalent-metal-dependent TIM barrel enzymes"/>
    <property type="match status" value="1"/>
</dbReference>
<dbReference type="InterPro" id="IPR050312">
    <property type="entry name" value="IolE/XylAMocC-like"/>
</dbReference>
<dbReference type="InterPro" id="IPR036237">
    <property type="entry name" value="Xyl_isomerase-like_sf"/>
</dbReference>
<gene>
    <name evidence="2" type="ORF">K8V82_03940</name>
</gene>
<accession>A0A921LDV6</accession>
<dbReference type="PANTHER" id="PTHR12110">
    <property type="entry name" value="HYDROXYPYRUVATE ISOMERASE"/>
    <property type="match status" value="1"/>
</dbReference>
<dbReference type="InterPro" id="IPR013022">
    <property type="entry name" value="Xyl_isomerase-like_TIM-brl"/>
</dbReference>
<dbReference type="AlphaFoldDB" id="A0A921LDV6"/>
<dbReference type="SUPFAM" id="SSF51658">
    <property type="entry name" value="Xylose isomerase-like"/>
    <property type="match status" value="1"/>
</dbReference>
<feature type="domain" description="Xylose isomerase-like TIM barrel" evidence="1">
    <location>
        <begin position="22"/>
        <end position="315"/>
    </location>
</feature>
<proteinExistence type="predicted"/>
<dbReference type="Proteomes" id="UP000769156">
    <property type="component" value="Unassembled WGS sequence"/>
</dbReference>
<organism evidence="2 3">
    <name type="scientific">Lachnoclostridium phocaeense</name>
    <dbReference type="NCBI Taxonomy" id="1871021"/>
    <lineage>
        <taxon>Bacteria</taxon>
        <taxon>Bacillati</taxon>
        <taxon>Bacillota</taxon>
        <taxon>Clostridia</taxon>
        <taxon>Lachnospirales</taxon>
        <taxon>Lachnospiraceae</taxon>
    </lineage>
</organism>
<reference evidence="2" key="1">
    <citation type="journal article" date="2021" name="PeerJ">
        <title>Extensive microbial diversity within the chicken gut microbiome revealed by metagenomics and culture.</title>
        <authorList>
            <person name="Gilroy R."/>
            <person name="Ravi A."/>
            <person name="Getino M."/>
            <person name="Pursley I."/>
            <person name="Horton D.L."/>
            <person name="Alikhan N.F."/>
            <person name="Baker D."/>
            <person name="Gharbi K."/>
            <person name="Hall N."/>
            <person name="Watson M."/>
            <person name="Adriaenssens E.M."/>
            <person name="Foster-Nyarko E."/>
            <person name="Jarju S."/>
            <person name="Secka A."/>
            <person name="Antonio M."/>
            <person name="Oren A."/>
            <person name="Chaudhuri R.R."/>
            <person name="La Ragione R."/>
            <person name="Hildebrand F."/>
            <person name="Pallen M.J."/>
        </authorList>
    </citation>
    <scope>NUCLEOTIDE SEQUENCE</scope>
    <source>
        <strain evidence="2">ChiSjej5B23-16112</strain>
    </source>
</reference>
<sequence>MARPVTIFTGQWADLPLEEMCQTAQKMGYEGLELASWGQIDVKKAAEDEAYVKELKDTLTKYDLGCWAIGMHLPGQCVGDADQWAYDPRLDNFAPSSLAGKPEEIRAWGTEQMKYAARAAKNMGVKVVTFFMGSPIWKMWYSFPQTSEEQIEAGYQRIKELWSPIMDVYDACGVKLALEVHPTEIAYDYWSTKKLLETFAYRETLGINFDPSHLIWLGLDPAMFLYDFADRIYHVHIKDAKLNLNGRNGILGSHITFGDQRRGWNFVSPGHGDVDFDNIIRVLNQIGYDGPLSIEWEDSGMERVFGGTEACEFTKQINFSPSDVAFDDALKTD</sequence>
<evidence type="ECO:0000259" key="1">
    <source>
        <dbReference type="Pfam" id="PF01261"/>
    </source>
</evidence>
<reference evidence="2" key="2">
    <citation type="submission" date="2021-09" db="EMBL/GenBank/DDBJ databases">
        <authorList>
            <person name="Gilroy R."/>
        </authorList>
    </citation>
    <scope>NUCLEOTIDE SEQUENCE</scope>
    <source>
        <strain evidence="2">ChiSjej5B23-16112</strain>
    </source>
</reference>
<name>A0A921LDV6_9FIRM</name>
<evidence type="ECO:0000313" key="3">
    <source>
        <dbReference type="Proteomes" id="UP000769156"/>
    </source>
</evidence>
<dbReference type="Pfam" id="PF01261">
    <property type="entry name" value="AP_endonuc_2"/>
    <property type="match status" value="1"/>
</dbReference>
<dbReference type="EMBL" id="DYVY01000063">
    <property type="protein sequence ID" value="HJF93924.1"/>
    <property type="molecule type" value="Genomic_DNA"/>
</dbReference>
<evidence type="ECO:0000313" key="2">
    <source>
        <dbReference type="EMBL" id="HJF93924.1"/>
    </source>
</evidence>
<comment type="caution">
    <text evidence="2">The sequence shown here is derived from an EMBL/GenBank/DDBJ whole genome shotgun (WGS) entry which is preliminary data.</text>
</comment>